<accession>A0A9P1I7U1</accession>
<sequence length="181" mass="21680">MSRNFKWNDLALKIRENVIDKMDAKTRCKFVQCSKECEKQAKSSNNYLYAIKILEKNEEKKKMLVIKFEKDGEDSQDYSLDFLKVRGEEKMTVLMYRKYNDQGGEKKWMKLVHENPEVLRRKYFMEYLETYKNSIKMLQILDKDFAINDLNIKDLKTLEILDFGGPNPRIEMDQLNAFVDF</sequence>
<reference evidence="2" key="1">
    <citation type="submission" date="2022-11" db="EMBL/GenBank/DDBJ databases">
        <authorList>
            <person name="Kikuchi T."/>
        </authorList>
    </citation>
    <scope>NUCLEOTIDE SEQUENCE</scope>
    <source>
        <strain evidence="2">PS1010</strain>
    </source>
</reference>
<comment type="caution">
    <text evidence="2">The sequence shown here is derived from an EMBL/GenBank/DDBJ whole genome shotgun (WGS) entry which is preliminary data.</text>
</comment>
<proteinExistence type="predicted"/>
<organism evidence="2 3">
    <name type="scientific">Caenorhabditis angaria</name>
    <dbReference type="NCBI Taxonomy" id="860376"/>
    <lineage>
        <taxon>Eukaryota</taxon>
        <taxon>Metazoa</taxon>
        <taxon>Ecdysozoa</taxon>
        <taxon>Nematoda</taxon>
        <taxon>Chromadorea</taxon>
        <taxon>Rhabditida</taxon>
        <taxon>Rhabditina</taxon>
        <taxon>Rhabditomorpha</taxon>
        <taxon>Rhabditoidea</taxon>
        <taxon>Rhabditidae</taxon>
        <taxon>Peloderinae</taxon>
        <taxon>Caenorhabditis</taxon>
    </lineage>
</organism>
<keyword evidence="3" id="KW-1185">Reference proteome</keyword>
<feature type="domain" description="F-box" evidence="1">
    <location>
        <begin position="7"/>
        <end position="47"/>
    </location>
</feature>
<dbReference type="InterPro" id="IPR001810">
    <property type="entry name" value="F-box_dom"/>
</dbReference>
<dbReference type="AlphaFoldDB" id="A0A9P1I7U1"/>
<dbReference type="EMBL" id="CANHGI010000001">
    <property type="protein sequence ID" value="CAI5440090.1"/>
    <property type="molecule type" value="Genomic_DNA"/>
</dbReference>
<dbReference type="Pfam" id="PF00646">
    <property type="entry name" value="F-box"/>
    <property type="match status" value="1"/>
</dbReference>
<evidence type="ECO:0000313" key="2">
    <source>
        <dbReference type="EMBL" id="CAI5440090.1"/>
    </source>
</evidence>
<name>A0A9P1I7U1_9PELO</name>
<evidence type="ECO:0000313" key="3">
    <source>
        <dbReference type="Proteomes" id="UP001152747"/>
    </source>
</evidence>
<evidence type="ECO:0000259" key="1">
    <source>
        <dbReference type="Pfam" id="PF00646"/>
    </source>
</evidence>
<protein>
    <recommendedName>
        <fullName evidence="1">F-box domain-containing protein</fullName>
    </recommendedName>
</protein>
<dbReference type="Proteomes" id="UP001152747">
    <property type="component" value="Unassembled WGS sequence"/>
</dbReference>
<gene>
    <name evidence="2" type="ORF">CAMP_LOCUS2727</name>
</gene>